<keyword evidence="1" id="KW-0472">Membrane</keyword>
<organism evidence="2 3">
    <name type="scientific">Aquipseudomonas alcaligenes</name>
    <name type="common">Pseudomonas alcaligenes</name>
    <dbReference type="NCBI Taxonomy" id="43263"/>
    <lineage>
        <taxon>Bacteria</taxon>
        <taxon>Pseudomonadati</taxon>
        <taxon>Pseudomonadota</taxon>
        <taxon>Gammaproteobacteria</taxon>
        <taxon>Pseudomonadales</taxon>
        <taxon>Pseudomonadaceae</taxon>
        <taxon>Aquipseudomonas</taxon>
    </lineage>
</organism>
<evidence type="ECO:0000256" key="1">
    <source>
        <dbReference type="SAM" id="Phobius"/>
    </source>
</evidence>
<name>A0A5C7W7R2_AQUAC</name>
<dbReference type="EMBL" id="SSFO01000121">
    <property type="protein sequence ID" value="TXI33113.1"/>
    <property type="molecule type" value="Genomic_DNA"/>
</dbReference>
<gene>
    <name evidence="2" type="ORF">E6Q69_07280</name>
</gene>
<accession>A0A5C7W7R2</accession>
<feature type="transmembrane region" description="Helical" evidence="1">
    <location>
        <begin position="12"/>
        <end position="33"/>
    </location>
</feature>
<comment type="caution">
    <text evidence="2">The sequence shown here is derived from an EMBL/GenBank/DDBJ whole genome shotgun (WGS) entry which is preliminary data.</text>
</comment>
<dbReference type="Proteomes" id="UP000321110">
    <property type="component" value="Unassembled WGS sequence"/>
</dbReference>
<dbReference type="AlphaFoldDB" id="A0A5C7W7R2"/>
<keyword evidence="1" id="KW-0812">Transmembrane</keyword>
<reference evidence="2 3" key="1">
    <citation type="submission" date="2018-09" db="EMBL/GenBank/DDBJ databases">
        <title>Metagenome Assembled Genomes from an Advanced Water Purification Facility.</title>
        <authorList>
            <person name="Stamps B.W."/>
            <person name="Spear J.R."/>
        </authorList>
    </citation>
    <scope>NUCLEOTIDE SEQUENCE [LARGE SCALE GENOMIC DNA]</scope>
    <source>
        <strain evidence="2">Bin_52_1</strain>
    </source>
</reference>
<dbReference type="SUPFAM" id="SSF54523">
    <property type="entry name" value="Pili subunits"/>
    <property type="match status" value="1"/>
</dbReference>
<sequence length="164" mass="17161">MKRQAGMTLVELVITIVIIGIAAAALYSAMAAIGGRSADPMLRQQSLAIAEAYLEEISLQPFLDPGSGNICPAAPAGRANFDNVCDYNSLNDIGARDARGQLVAGLGGYSVRVSVAQQAWEGLAANRVLYAQVTVTDPTGQTLTLAGYRTCYDGYDQSGNSVCP</sequence>
<dbReference type="PROSITE" id="PS00409">
    <property type="entry name" value="PROKAR_NTER_METHYL"/>
    <property type="match status" value="1"/>
</dbReference>
<dbReference type="Pfam" id="PF07963">
    <property type="entry name" value="N_methyl"/>
    <property type="match status" value="1"/>
</dbReference>
<dbReference type="InterPro" id="IPR012902">
    <property type="entry name" value="N_methyl_site"/>
</dbReference>
<proteinExistence type="predicted"/>
<evidence type="ECO:0000313" key="2">
    <source>
        <dbReference type="EMBL" id="TXI33113.1"/>
    </source>
</evidence>
<dbReference type="NCBIfam" id="TIGR02532">
    <property type="entry name" value="IV_pilin_GFxxxE"/>
    <property type="match status" value="1"/>
</dbReference>
<keyword evidence="1" id="KW-1133">Transmembrane helix</keyword>
<evidence type="ECO:0000313" key="3">
    <source>
        <dbReference type="Proteomes" id="UP000321110"/>
    </source>
</evidence>
<protein>
    <submittedName>
        <fullName evidence="2">Prepilin-type N-terminal cleavage/methylation domain-containing protein</fullName>
    </submittedName>
</protein>
<dbReference type="InterPro" id="IPR045584">
    <property type="entry name" value="Pilin-like"/>
</dbReference>